<comment type="subcellular location">
    <subcellularLocation>
        <location evidence="1">Cell membrane</location>
        <topology evidence="1">Multi-pass membrane protein</topology>
    </subcellularLocation>
</comment>
<keyword evidence="4 6" id="KW-1133">Transmembrane helix</keyword>
<feature type="transmembrane region" description="Helical" evidence="6">
    <location>
        <begin position="229"/>
        <end position="250"/>
    </location>
</feature>
<evidence type="ECO:0000256" key="4">
    <source>
        <dbReference type="ARBA" id="ARBA00022989"/>
    </source>
</evidence>
<dbReference type="AlphaFoldDB" id="A0A3B0YRI7"/>
<accession>A0A3B0YRI7</accession>
<dbReference type="PANTHER" id="PTHR33529:SF2">
    <property type="entry name" value="LIPOPOLYSACCHARIDE EXPORT SYSTEM PERMEASE PROTEIN LPTG"/>
    <property type="match status" value="1"/>
</dbReference>
<dbReference type="InterPro" id="IPR005495">
    <property type="entry name" value="LptG/LptF_permease"/>
</dbReference>
<evidence type="ECO:0000256" key="3">
    <source>
        <dbReference type="ARBA" id="ARBA00022692"/>
    </source>
</evidence>
<evidence type="ECO:0000313" key="7">
    <source>
        <dbReference type="EMBL" id="VAW82071.1"/>
    </source>
</evidence>
<keyword evidence="3 6" id="KW-0812">Transmembrane</keyword>
<feature type="non-terminal residue" evidence="7">
    <location>
        <position position="1"/>
    </location>
</feature>
<evidence type="ECO:0000256" key="6">
    <source>
        <dbReference type="SAM" id="Phobius"/>
    </source>
</evidence>
<evidence type="ECO:0000256" key="2">
    <source>
        <dbReference type="ARBA" id="ARBA00022475"/>
    </source>
</evidence>
<evidence type="ECO:0000256" key="5">
    <source>
        <dbReference type="ARBA" id="ARBA00023136"/>
    </source>
</evidence>
<dbReference type="PANTHER" id="PTHR33529">
    <property type="entry name" value="SLR0882 PROTEIN-RELATED"/>
    <property type="match status" value="1"/>
</dbReference>
<reference evidence="7" key="1">
    <citation type="submission" date="2018-06" db="EMBL/GenBank/DDBJ databases">
        <authorList>
            <person name="Zhirakovskaya E."/>
        </authorList>
    </citation>
    <scope>NUCLEOTIDE SEQUENCE</scope>
</reference>
<gene>
    <name evidence="7" type="ORF">MNBD_GAMMA14-366</name>
</gene>
<feature type="transmembrane region" description="Helical" evidence="6">
    <location>
        <begin position="173"/>
        <end position="192"/>
    </location>
</feature>
<proteinExistence type="predicted"/>
<keyword evidence="5 6" id="KW-0472">Membrane</keyword>
<feature type="transmembrane region" description="Helical" evidence="6">
    <location>
        <begin position="199"/>
        <end position="217"/>
    </location>
</feature>
<evidence type="ECO:0000256" key="1">
    <source>
        <dbReference type="ARBA" id="ARBA00004651"/>
    </source>
</evidence>
<sequence length="254" mass="27461">VSVLFSGVLMLVFALPIGEGVAPVASQFATTLRAQMIFSDVGVQTGNGFWVRKGQQMIRAGRVERDGSLSDIQIYTLDKQPQLIAVSAIARADHKANGWTLTQVSRTRFDGQKVTVDYRQKIAGVALVDPQLARLLAQRSDAFSLPALMRYIDGLAQGGMRVDHYRLEFWQRLTAPLAVLAMLLLSVGMVLGPLGRQGVGLRVLVGVLLGLLFKLGSETAAHAGLVYGSPPWVAALLPSLLVFVAALVLMRREV</sequence>
<dbReference type="Pfam" id="PF03739">
    <property type="entry name" value="LptF_LptG"/>
    <property type="match status" value="1"/>
</dbReference>
<keyword evidence="2" id="KW-1003">Cell membrane</keyword>
<organism evidence="7">
    <name type="scientific">hydrothermal vent metagenome</name>
    <dbReference type="NCBI Taxonomy" id="652676"/>
    <lineage>
        <taxon>unclassified sequences</taxon>
        <taxon>metagenomes</taxon>
        <taxon>ecological metagenomes</taxon>
    </lineage>
</organism>
<protein>
    <recommendedName>
        <fullName evidence="8">Lipopolysaccharide export system permease protein LptG</fullName>
    </recommendedName>
</protein>
<dbReference type="GO" id="GO:0043190">
    <property type="term" value="C:ATP-binding cassette (ABC) transporter complex"/>
    <property type="evidence" value="ECO:0007669"/>
    <property type="project" value="TreeGrafter"/>
</dbReference>
<dbReference type="EMBL" id="UOFM01000446">
    <property type="protein sequence ID" value="VAW82071.1"/>
    <property type="molecule type" value="Genomic_DNA"/>
</dbReference>
<name>A0A3B0YRI7_9ZZZZ</name>
<evidence type="ECO:0008006" key="8">
    <source>
        <dbReference type="Google" id="ProtNLM"/>
    </source>
</evidence>
<dbReference type="GO" id="GO:0015920">
    <property type="term" value="P:lipopolysaccharide transport"/>
    <property type="evidence" value="ECO:0007669"/>
    <property type="project" value="TreeGrafter"/>
</dbReference>